<gene>
    <name evidence="1" type="ORF">SAMN02745161_2722</name>
</gene>
<name>A0A1N6IG76_9BACT</name>
<dbReference type="AlphaFoldDB" id="A0A1N6IG76"/>
<dbReference type="Proteomes" id="UP000184694">
    <property type="component" value="Unassembled WGS sequence"/>
</dbReference>
<accession>A0A1N6IG76</accession>
<dbReference type="EMBL" id="FSRG01000006">
    <property type="protein sequence ID" value="SIO31020.1"/>
    <property type="molecule type" value="Genomic_DNA"/>
</dbReference>
<dbReference type="STRING" id="1121457.SAMN02745161_2722"/>
<organism evidence="1 2">
    <name type="scientific">Halodesulfovibrio marinisediminis DSM 17456</name>
    <dbReference type="NCBI Taxonomy" id="1121457"/>
    <lineage>
        <taxon>Bacteria</taxon>
        <taxon>Pseudomonadati</taxon>
        <taxon>Thermodesulfobacteriota</taxon>
        <taxon>Desulfovibrionia</taxon>
        <taxon>Desulfovibrionales</taxon>
        <taxon>Desulfovibrionaceae</taxon>
        <taxon>Halodesulfovibrio</taxon>
    </lineage>
</organism>
<reference evidence="2" key="1">
    <citation type="submission" date="2016-11" db="EMBL/GenBank/DDBJ databases">
        <authorList>
            <person name="Varghese N."/>
            <person name="Submissions S."/>
        </authorList>
    </citation>
    <scope>NUCLEOTIDE SEQUENCE [LARGE SCALE GENOMIC DNA]</scope>
    <source>
        <strain evidence="2">DSM 17456</strain>
    </source>
</reference>
<evidence type="ECO:0000313" key="2">
    <source>
        <dbReference type="Proteomes" id="UP000184694"/>
    </source>
</evidence>
<dbReference type="RefSeq" id="WP_074217470.1">
    <property type="nucleotide sequence ID" value="NZ_FSRG01000006.1"/>
</dbReference>
<proteinExistence type="predicted"/>
<keyword evidence="2" id="KW-1185">Reference proteome</keyword>
<sequence>MSIVTLNAVIDMPVPETGTSNQVELIAETDLNITFNPKMADYSIDDAENLVITFANGGSYVLQNFSEFMEHVDVRINNLEMSLQDLLLGVTDVVTAAGGGRICRSQFSYQWDGWF</sequence>
<evidence type="ECO:0000313" key="1">
    <source>
        <dbReference type="EMBL" id="SIO31020.1"/>
    </source>
</evidence>
<protein>
    <submittedName>
        <fullName evidence="1">Uncharacterized protein</fullName>
    </submittedName>
</protein>